<comment type="cofactor">
    <cofactor evidence="3">
        <name>Zn(2+)</name>
        <dbReference type="ChEBI" id="CHEBI:29105"/>
    </cofactor>
    <text evidence="3">Binds 1 zinc ion per subunit.</text>
</comment>
<dbReference type="WBParaSite" id="PTRK_0000338700.1">
    <property type="protein sequence ID" value="PTRK_0000338700.1"/>
    <property type="gene ID" value="PTRK_0000338700"/>
</dbReference>
<evidence type="ECO:0000256" key="2">
    <source>
        <dbReference type="PROSITE-ProRule" id="PRU01211"/>
    </source>
</evidence>
<keyword evidence="3" id="KW-0645">Protease</keyword>
<keyword evidence="3" id="KW-0862">Zinc</keyword>
<reference evidence="6" key="1">
    <citation type="submission" date="2017-02" db="UniProtKB">
        <authorList>
            <consortium name="WormBaseParasite"/>
        </authorList>
    </citation>
    <scope>IDENTIFICATION</scope>
</reference>
<evidence type="ECO:0000256" key="1">
    <source>
        <dbReference type="ARBA" id="ARBA00023157"/>
    </source>
</evidence>
<feature type="domain" description="Peptidase M12A" evidence="4">
    <location>
        <begin position="1"/>
        <end position="207"/>
    </location>
</feature>
<sequence>MNFFHSNFSNLNIITYSVQKGSEQFNSSIIESVIDDIRKRTCISFMKSQNVVKSRLGFNFKYGKNNNCNTTNGPTSRDNDSSQYIYIGSKCQNNPEDILSLILRMVGIMPPVNRPDRDSYVYLNYSKVEDKYDSLFDKYNRTDVDLYGTGFDFGSITFPKNDTFGFIKGQAFTPLIPQLYKMMGQRRNLSFNDLRIANQIYCRDRCNDTKLVCLNGGFENPKNCGSCVCPFGLNSTTNCSTLYESSQNCTIKEVIQLNNSKTFENFLYTGVQSCYNKIKFNISTLVYITINSVETENNDTICYEGQGLEIKHRPDKGESGYRFCGNYSNIVLNTTAGYTYIFYNGTIPGHKANVTVSLRSSTQSHG</sequence>
<dbReference type="AlphaFoldDB" id="A0A0N4Z847"/>
<dbReference type="PANTHER" id="PTHR10127:SF802">
    <property type="entry name" value="ZINC METALLOPROTEINASE NAS-10"/>
    <property type="match status" value="1"/>
</dbReference>
<evidence type="ECO:0000259" key="4">
    <source>
        <dbReference type="PROSITE" id="PS51864"/>
    </source>
</evidence>
<dbReference type="PROSITE" id="PS51864">
    <property type="entry name" value="ASTACIN"/>
    <property type="match status" value="1"/>
</dbReference>
<dbReference type="EC" id="3.4.24.-" evidence="3"/>
<dbReference type="GO" id="GO:0008270">
    <property type="term" value="F:zinc ion binding"/>
    <property type="evidence" value="ECO:0007669"/>
    <property type="project" value="InterPro"/>
</dbReference>
<accession>A0A0N4Z847</accession>
<dbReference type="GO" id="GO:0006508">
    <property type="term" value="P:proteolysis"/>
    <property type="evidence" value="ECO:0007669"/>
    <property type="project" value="UniProtKB-KW"/>
</dbReference>
<keyword evidence="5" id="KW-1185">Reference proteome</keyword>
<evidence type="ECO:0000256" key="3">
    <source>
        <dbReference type="RuleBase" id="RU361183"/>
    </source>
</evidence>
<dbReference type="PRINTS" id="PR00480">
    <property type="entry name" value="ASTACIN"/>
</dbReference>
<dbReference type="InterPro" id="IPR006026">
    <property type="entry name" value="Peptidase_Metallo"/>
</dbReference>
<dbReference type="Gene3D" id="3.40.390.10">
    <property type="entry name" value="Collagenase (Catalytic Domain)"/>
    <property type="match status" value="1"/>
</dbReference>
<dbReference type="InterPro" id="IPR024079">
    <property type="entry name" value="MetalloPept_cat_dom_sf"/>
</dbReference>
<evidence type="ECO:0000313" key="6">
    <source>
        <dbReference type="WBParaSite" id="PTRK_0000338700.1"/>
    </source>
</evidence>
<keyword evidence="3" id="KW-0479">Metal-binding</keyword>
<dbReference type="Proteomes" id="UP000038045">
    <property type="component" value="Unplaced"/>
</dbReference>
<comment type="caution">
    <text evidence="2">Lacks conserved residue(s) required for the propagation of feature annotation.</text>
</comment>
<dbReference type="GO" id="GO:0004222">
    <property type="term" value="F:metalloendopeptidase activity"/>
    <property type="evidence" value="ECO:0007669"/>
    <property type="project" value="UniProtKB-UniRule"/>
</dbReference>
<dbReference type="PANTHER" id="PTHR10127">
    <property type="entry name" value="DISCOIDIN, CUB, EGF, LAMININ , AND ZINC METALLOPROTEASE DOMAIN CONTAINING"/>
    <property type="match status" value="1"/>
</dbReference>
<keyword evidence="3" id="KW-0482">Metalloprotease</keyword>
<organism evidence="5 6">
    <name type="scientific">Parastrongyloides trichosuri</name>
    <name type="common">Possum-specific nematode worm</name>
    <dbReference type="NCBI Taxonomy" id="131310"/>
    <lineage>
        <taxon>Eukaryota</taxon>
        <taxon>Metazoa</taxon>
        <taxon>Ecdysozoa</taxon>
        <taxon>Nematoda</taxon>
        <taxon>Chromadorea</taxon>
        <taxon>Rhabditida</taxon>
        <taxon>Tylenchina</taxon>
        <taxon>Panagrolaimomorpha</taxon>
        <taxon>Strongyloidoidea</taxon>
        <taxon>Strongyloididae</taxon>
        <taxon>Parastrongyloides</taxon>
    </lineage>
</organism>
<dbReference type="InterPro" id="IPR001506">
    <property type="entry name" value="Peptidase_M12A"/>
</dbReference>
<proteinExistence type="predicted"/>
<keyword evidence="1" id="KW-1015">Disulfide bond</keyword>
<dbReference type="SMART" id="SM00235">
    <property type="entry name" value="ZnMc"/>
    <property type="match status" value="1"/>
</dbReference>
<name>A0A0N4Z847_PARTI</name>
<dbReference type="Pfam" id="PF01400">
    <property type="entry name" value="Astacin"/>
    <property type="match status" value="1"/>
</dbReference>
<keyword evidence="3" id="KW-0378">Hydrolase</keyword>
<evidence type="ECO:0000313" key="5">
    <source>
        <dbReference type="Proteomes" id="UP000038045"/>
    </source>
</evidence>
<protein>
    <recommendedName>
        <fullName evidence="3">Metalloendopeptidase</fullName>
        <ecNumber evidence="3">3.4.24.-</ecNumber>
    </recommendedName>
</protein>
<dbReference type="SUPFAM" id="SSF55486">
    <property type="entry name" value="Metalloproteases ('zincins'), catalytic domain"/>
    <property type="match status" value="1"/>
</dbReference>